<dbReference type="EMBL" id="CP093344">
    <property type="protein sequence ID" value="WOG86426.1"/>
    <property type="molecule type" value="Genomic_DNA"/>
</dbReference>
<dbReference type="AlphaFoldDB" id="A0AAF0WCR3"/>
<accession>A0AAF0WCR3</accession>
<name>A0AAF0WCR3_DAUCS</name>
<evidence type="ECO:0000313" key="3">
    <source>
        <dbReference type="Proteomes" id="UP000077755"/>
    </source>
</evidence>
<dbReference type="InterPro" id="IPR025312">
    <property type="entry name" value="DUF4216"/>
</dbReference>
<dbReference type="PANTHER" id="PTHR48258">
    <property type="entry name" value="DUF4218 DOMAIN-CONTAINING PROTEIN-RELATED"/>
    <property type="match status" value="1"/>
</dbReference>
<reference evidence="2" key="2">
    <citation type="submission" date="2022-03" db="EMBL/GenBank/DDBJ databases">
        <title>Draft title - Genomic analysis of global carrot germplasm unveils the trajectory of domestication and the origin of high carotenoid orange carrot.</title>
        <authorList>
            <person name="Iorizzo M."/>
            <person name="Ellison S."/>
            <person name="Senalik D."/>
            <person name="Macko-Podgorni A."/>
            <person name="Grzebelus D."/>
            <person name="Bostan H."/>
            <person name="Rolling W."/>
            <person name="Curaba J."/>
            <person name="Simon P."/>
        </authorList>
    </citation>
    <scope>NUCLEOTIDE SEQUENCE</scope>
    <source>
        <tissue evidence="2">Leaf</tissue>
    </source>
</reference>
<keyword evidence="3" id="KW-1185">Reference proteome</keyword>
<evidence type="ECO:0000313" key="2">
    <source>
        <dbReference type="EMBL" id="WOG86426.1"/>
    </source>
</evidence>
<proteinExistence type="predicted"/>
<dbReference type="Proteomes" id="UP000077755">
    <property type="component" value="Chromosome 2"/>
</dbReference>
<organism evidence="2 3">
    <name type="scientific">Daucus carota subsp. sativus</name>
    <name type="common">Carrot</name>
    <dbReference type="NCBI Taxonomy" id="79200"/>
    <lineage>
        <taxon>Eukaryota</taxon>
        <taxon>Viridiplantae</taxon>
        <taxon>Streptophyta</taxon>
        <taxon>Embryophyta</taxon>
        <taxon>Tracheophyta</taxon>
        <taxon>Spermatophyta</taxon>
        <taxon>Magnoliopsida</taxon>
        <taxon>eudicotyledons</taxon>
        <taxon>Gunneridae</taxon>
        <taxon>Pentapetalae</taxon>
        <taxon>asterids</taxon>
        <taxon>campanulids</taxon>
        <taxon>Apiales</taxon>
        <taxon>Apiaceae</taxon>
        <taxon>Apioideae</taxon>
        <taxon>Scandiceae</taxon>
        <taxon>Daucinae</taxon>
        <taxon>Daucus</taxon>
        <taxon>Daucus sect. Daucus</taxon>
    </lineage>
</organism>
<reference evidence="2" key="1">
    <citation type="journal article" date="2016" name="Nat. Genet.">
        <title>A high-quality carrot genome assembly provides new insights into carotenoid accumulation and asterid genome evolution.</title>
        <authorList>
            <person name="Iorizzo M."/>
            <person name="Ellison S."/>
            <person name="Senalik D."/>
            <person name="Zeng P."/>
            <person name="Satapoomin P."/>
            <person name="Huang J."/>
            <person name="Bowman M."/>
            <person name="Iovene M."/>
            <person name="Sanseverino W."/>
            <person name="Cavagnaro P."/>
            <person name="Yildiz M."/>
            <person name="Macko-Podgorni A."/>
            <person name="Moranska E."/>
            <person name="Grzebelus E."/>
            <person name="Grzebelus D."/>
            <person name="Ashrafi H."/>
            <person name="Zheng Z."/>
            <person name="Cheng S."/>
            <person name="Spooner D."/>
            <person name="Van Deynze A."/>
            <person name="Simon P."/>
        </authorList>
    </citation>
    <scope>NUCLEOTIDE SEQUENCE</scope>
    <source>
        <tissue evidence="2">Leaf</tissue>
    </source>
</reference>
<gene>
    <name evidence="2" type="ORF">DCAR_0205630</name>
</gene>
<evidence type="ECO:0000259" key="1">
    <source>
        <dbReference type="Pfam" id="PF13952"/>
    </source>
</evidence>
<sequence length="173" mass="19801">MRQHPETTPQQLDHIVKTRFKPWFKKKVEKDEIDGPRFMDLLEGPALKVMTFETCQVNGYKFSTSSASGSGVVVKGTLHENNLDYYGQLIEIVRLIYQGCNHVYLFKCIWFDSLGNGVRIDKNRVVTVDITSRLRSNEVFILASQASQVYYAPSVLDPRSKIYTEVKSKKSSD</sequence>
<dbReference type="Pfam" id="PF13952">
    <property type="entry name" value="DUF4216"/>
    <property type="match status" value="1"/>
</dbReference>
<feature type="domain" description="DUF4216" evidence="1">
    <location>
        <begin position="95"/>
        <end position="156"/>
    </location>
</feature>
<protein>
    <recommendedName>
        <fullName evidence="1">DUF4216 domain-containing protein</fullName>
    </recommendedName>
</protein>